<sequence>MACTRIRHASYLIAHLLVFIGSGIIYYEYEKREKFKDYDLKADADLGTFKIRRYHFDGESFVHPLHGVRFDPDCPCEVPIEALMADQPLSSSRDRKSSTRRSRSSRRSSPAPHYSPKGMSSTQRVTSPSPSKASSFLRRKVASKTFRMPKSWELIPPSEGWMCEEDEEEKEIGGIKPSIEKKEANEYEEEEEDPEKEDPEEEVLASTSLPMDIDATEDYLQFIEELERRPEYSPIRSSNASVPDSPEDPSDRQSDGHNTSSYDLSGVWQPLSSVPRPSTGNRCKVRLGFLVASLVPNFQERLSFGFQLGGRLIQYLGNI</sequence>
<organism evidence="3 4">
    <name type="scientific">Stylosanthes scabra</name>
    <dbReference type="NCBI Taxonomy" id="79078"/>
    <lineage>
        <taxon>Eukaryota</taxon>
        <taxon>Viridiplantae</taxon>
        <taxon>Streptophyta</taxon>
        <taxon>Embryophyta</taxon>
        <taxon>Tracheophyta</taxon>
        <taxon>Spermatophyta</taxon>
        <taxon>Magnoliopsida</taxon>
        <taxon>eudicotyledons</taxon>
        <taxon>Gunneridae</taxon>
        <taxon>Pentapetalae</taxon>
        <taxon>rosids</taxon>
        <taxon>fabids</taxon>
        <taxon>Fabales</taxon>
        <taxon>Fabaceae</taxon>
        <taxon>Papilionoideae</taxon>
        <taxon>50 kb inversion clade</taxon>
        <taxon>dalbergioids sensu lato</taxon>
        <taxon>Dalbergieae</taxon>
        <taxon>Pterocarpus clade</taxon>
        <taxon>Stylosanthes</taxon>
    </lineage>
</organism>
<keyword evidence="2" id="KW-0812">Transmembrane</keyword>
<feature type="region of interest" description="Disordered" evidence="1">
    <location>
        <begin position="230"/>
        <end position="275"/>
    </location>
</feature>
<feature type="compositionally biased region" description="Acidic residues" evidence="1">
    <location>
        <begin position="186"/>
        <end position="203"/>
    </location>
</feature>
<evidence type="ECO:0000313" key="3">
    <source>
        <dbReference type="EMBL" id="MED6170927.1"/>
    </source>
</evidence>
<feature type="compositionally biased region" description="Polar residues" evidence="1">
    <location>
        <begin position="118"/>
        <end position="134"/>
    </location>
</feature>
<keyword evidence="4" id="KW-1185">Reference proteome</keyword>
<reference evidence="3 4" key="1">
    <citation type="journal article" date="2023" name="Plants (Basel)">
        <title>Bridging the Gap: Combining Genomics and Transcriptomics Approaches to Understand Stylosanthes scabra, an Orphan Legume from the Brazilian Caatinga.</title>
        <authorList>
            <person name="Ferreira-Neto J.R.C."/>
            <person name="da Silva M.D."/>
            <person name="Binneck E."/>
            <person name="de Melo N.F."/>
            <person name="da Silva R.H."/>
            <person name="de Melo A.L.T.M."/>
            <person name="Pandolfi V."/>
            <person name="Bustamante F.O."/>
            <person name="Brasileiro-Vidal A.C."/>
            <person name="Benko-Iseppon A.M."/>
        </authorList>
    </citation>
    <scope>NUCLEOTIDE SEQUENCE [LARGE SCALE GENOMIC DNA]</scope>
    <source>
        <tissue evidence="3">Leaves</tissue>
    </source>
</reference>
<protein>
    <submittedName>
        <fullName evidence="3">Uncharacterized protein</fullName>
    </submittedName>
</protein>
<gene>
    <name evidence="3" type="ORF">PIB30_035892</name>
</gene>
<feature type="transmembrane region" description="Helical" evidence="2">
    <location>
        <begin position="12"/>
        <end position="29"/>
    </location>
</feature>
<evidence type="ECO:0000256" key="1">
    <source>
        <dbReference type="SAM" id="MobiDB-lite"/>
    </source>
</evidence>
<keyword evidence="2" id="KW-0472">Membrane</keyword>
<proteinExistence type="predicted"/>
<comment type="caution">
    <text evidence="3">The sequence shown here is derived from an EMBL/GenBank/DDBJ whole genome shotgun (WGS) entry which is preliminary data.</text>
</comment>
<feature type="region of interest" description="Disordered" evidence="1">
    <location>
        <begin position="156"/>
        <end position="210"/>
    </location>
</feature>
<feature type="region of interest" description="Disordered" evidence="1">
    <location>
        <begin position="87"/>
        <end position="137"/>
    </location>
</feature>
<dbReference type="EMBL" id="JASCZI010151208">
    <property type="protein sequence ID" value="MED6170927.1"/>
    <property type="molecule type" value="Genomic_DNA"/>
</dbReference>
<keyword evidence="2" id="KW-1133">Transmembrane helix</keyword>
<name>A0ABU6VC19_9FABA</name>
<evidence type="ECO:0000313" key="4">
    <source>
        <dbReference type="Proteomes" id="UP001341840"/>
    </source>
</evidence>
<accession>A0ABU6VC19</accession>
<dbReference type="Proteomes" id="UP001341840">
    <property type="component" value="Unassembled WGS sequence"/>
</dbReference>
<evidence type="ECO:0000256" key="2">
    <source>
        <dbReference type="SAM" id="Phobius"/>
    </source>
</evidence>